<reference evidence="2" key="1">
    <citation type="journal article" date="2019" name="Int. J. Syst. Evol. Microbiol.">
        <title>The Global Catalogue of Microorganisms (GCM) 10K type strain sequencing project: providing services to taxonomists for standard genome sequencing and annotation.</title>
        <authorList>
            <consortium name="The Broad Institute Genomics Platform"/>
            <consortium name="The Broad Institute Genome Sequencing Center for Infectious Disease"/>
            <person name="Wu L."/>
            <person name="Ma J."/>
        </authorList>
    </citation>
    <scope>NUCLEOTIDE SEQUENCE [LARGE SCALE GENOMIC DNA]</scope>
    <source>
        <strain evidence="2">KCTC 52490</strain>
    </source>
</reference>
<proteinExistence type="predicted"/>
<gene>
    <name evidence="1" type="ORF">ACFS25_14635</name>
</gene>
<dbReference type="InterPro" id="IPR008969">
    <property type="entry name" value="CarboxyPept-like_regulatory"/>
</dbReference>
<evidence type="ECO:0000313" key="1">
    <source>
        <dbReference type="EMBL" id="MFD2935028.1"/>
    </source>
</evidence>
<sequence length="430" mass="48917">MKKLFCEISFFAMSCQSLINAIFNQFNWLTLLMISSASVVAQDHYIIEGQVVDASTNKPVPFATLSIADGLLSNETNSEGYFMLNIPKQAKFDTLRLVALHYQLTQIPLISLPSTKAIIRLDARPHQMHVSTTDTYFSFEQPFQTRDTLLKAVAAIAKNYTHKPTLLHEFYREIIQEQPTNLCVSYTEGLMDVYKPSYYFPGKDDQIHFIKGRRKPLSSFSIPVLSPGPWSSNMLDVVKYQEFLFHNGKLNKEYIFALAGRTVVGGQPVYIITFNPRSSKEATGYYKGKLFLLLGSLAIIGAEYELTDQGLSLLNKSRYAQVYATQLSQRVYRVTYSQFGDQWSFQSGSVENSFRQMASGLSFRSRIDLVVTHRQVEDAKPFLTRELADYRTMRLDSFDKTNSTYWAGETYLAPPHPLPPLLIEAEANRP</sequence>
<name>A0ABW6AKL2_9BACT</name>
<evidence type="ECO:0008006" key="3">
    <source>
        <dbReference type="Google" id="ProtNLM"/>
    </source>
</evidence>
<comment type="caution">
    <text evidence="1">The sequence shown here is derived from an EMBL/GenBank/DDBJ whole genome shotgun (WGS) entry which is preliminary data.</text>
</comment>
<protein>
    <recommendedName>
        <fullName evidence="3">Carboxypeptidase-like regulatory domain-containing protein</fullName>
    </recommendedName>
</protein>
<dbReference type="EMBL" id="JBHUOM010000010">
    <property type="protein sequence ID" value="MFD2935028.1"/>
    <property type="molecule type" value="Genomic_DNA"/>
</dbReference>
<organism evidence="1 2">
    <name type="scientific">Spirosoma flavum</name>
    <dbReference type="NCBI Taxonomy" id="2048557"/>
    <lineage>
        <taxon>Bacteria</taxon>
        <taxon>Pseudomonadati</taxon>
        <taxon>Bacteroidota</taxon>
        <taxon>Cytophagia</taxon>
        <taxon>Cytophagales</taxon>
        <taxon>Cytophagaceae</taxon>
        <taxon>Spirosoma</taxon>
    </lineage>
</organism>
<accession>A0ABW6AKL2</accession>
<keyword evidence="2" id="KW-1185">Reference proteome</keyword>
<dbReference type="Proteomes" id="UP001597512">
    <property type="component" value="Unassembled WGS sequence"/>
</dbReference>
<dbReference type="SUPFAM" id="SSF49464">
    <property type="entry name" value="Carboxypeptidase regulatory domain-like"/>
    <property type="match status" value="1"/>
</dbReference>
<evidence type="ECO:0000313" key="2">
    <source>
        <dbReference type="Proteomes" id="UP001597512"/>
    </source>
</evidence>
<dbReference type="RefSeq" id="WP_381502166.1">
    <property type="nucleotide sequence ID" value="NZ_JBHUOM010000010.1"/>
</dbReference>